<reference evidence="7 8" key="1">
    <citation type="journal article" date="2014" name="Nat. Commun.">
        <title>Klebsormidium flaccidum genome reveals primary factors for plant terrestrial adaptation.</title>
        <authorList>
            <person name="Hori K."/>
            <person name="Maruyama F."/>
            <person name="Fujisawa T."/>
            <person name="Togashi T."/>
            <person name="Yamamoto N."/>
            <person name="Seo M."/>
            <person name="Sato S."/>
            <person name="Yamada T."/>
            <person name="Mori H."/>
            <person name="Tajima N."/>
            <person name="Moriyama T."/>
            <person name="Ikeuchi M."/>
            <person name="Watanabe M."/>
            <person name="Wada H."/>
            <person name="Kobayashi K."/>
            <person name="Saito M."/>
            <person name="Masuda T."/>
            <person name="Sasaki-Sekimoto Y."/>
            <person name="Mashiguchi K."/>
            <person name="Awai K."/>
            <person name="Shimojima M."/>
            <person name="Masuda S."/>
            <person name="Iwai M."/>
            <person name="Nobusawa T."/>
            <person name="Narise T."/>
            <person name="Kondo S."/>
            <person name="Saito H."/>
            <person name="Sato R."/>
            <person name="Murakawa M."/>
            <person name="Ihara Y."/>
            <person name="Oshima-Yamada Y."/>
            <person name="Ohtaka K."/>
            <person name="Satoh M."/>
            <person name="Sonobe K."/>
            <person name="Ishii M."/>
            <person name="Ohtani R."/>
            <person name="Kanamori-Sato M."/>
            <person name="Honoki R."/>
            <person name="Miyazaki D."/>
            <person name="Mochizuki H."/>
            <person name="Umetsu J."/>
            <person name="Higashi K."/>
            <person name="Shibata D."/>
            <person name="Kamiya Y."/>
            <person name="Sato N."/>
            <person name="Nakamura Y."/>
            <person name="Tabata S."/>
            <person name="Ida S."/>
            <person name="Kurokawa K."/>
            <person name="Ohta H."/>
        </authorList>
    </citation>
    <scope>NUCLEOTIDE SEQUENCE [LARGE SCALE GENOMIC DNA]</scope>
    <source>
        <strain evidence="7 8">NIES-2285</strain>
    </source>
</reference>
<dbReference type="OrthoDB" id="529269at2759"/>
<dbReference type="Pfam" id="PF01753">
    <property type="entry name" value="zf-MYND"/>
    <property type="match status" value="1"/>
</dbReference>
<dbReference type="PROSITE" id="PS50865">
    <property type="entry name" value="ZF_MYND_2"/>
    <property type="match status" value="1"/>
</dbReference>
<evidence type="ECO:0000259" key="6">
    <source>
        <dbReference type="PROSITE" id="PS50865"/>
    </source>
</evidence>
<feature type="region of interest" description="Disordered" evidence="5">
    <location>
        <begin position="405"/>
        <end position="427"/>
    </location>
</feature>
<feature type="compositionally biased region" description="Basic and acidic residues" evidence="5">
    <location>
        <begin position="412"/>
        <end position="422"/>
    </location>
</feature>
<dbReference type="GO" id="GO:0008270">
    <property type="term" value="F:zinc ion binding"/>
    <property type="evidence" value="ECO:0007669"/>
    <property type="project" value="UniProtKB-KW"/>
</dbReference>
<evidence type="ECO:0000256" key="3">
    <source>
        <dbReference type="ARBA" id="ARBA00022833"/>
    </source>
</evidence>
<keyword evidence="1" id="KW-0479">Metal-binding</keyword>
<feature type="domain" description="MYND-type" evidence="6">
    <location>
        <begin position="355"/>
        <end position="394"/>
    </location>
</feature>
<dbReference type="EMBL" id="DF237200">
    <property type="protein sequence ID" value="GAQ85732.1"/>
    <property type="molecule type" value="Genomic_DNA"/>
</dbReference>
<dbReference type="Proteomes" id="UP000054558">
    <property type="component" value="Unassembled WGS sequence"/>
</dbReference>
<dbReference type="InterPro" id="IPR002893">
    <property type="entry name" value="Znf_MYND"/>
</dbReference>
<accession>A0A1Y1I727</accession>
<evidence type="ECO:0000256" key="4">
    <source>
        <dbReference type="PROSITE-ProRule" id="PRU00134"/>
    </source>
</evidence>
<keyword evidence="3" id="KW-0862">Zinc</keyword>
<gene>
    <name evidence="7" type="ORF">KFL_002510090</name>
</gene>
<sequence length="452" mass="50998">MHEHPCATSTIAKASLGRAPVNVNLDTFYQGCGCGPSATETTCLAELKRVLRNIVAVHSDFPRAPPLNDLFIAVKTSSFVRDFEKNRGAADFSVGNGRQARMIAQQFGSQSGELVKAVVIAQTESDYYISDEVLEWWNMSEPEAFEVAMRNTERATPDPFKINHATMGKNARMRAFFRRQKQNPFEVCCMRSADREERPLFVWGTFQDNHALSRLILPRVIESCAEELRCSATSLVVIPMKKCEFFVGNCESMESVWWLAIQVQDNAEVLKSRGQLVSSRPFRVTHLRNDQGLVSLEPYPLLGGTIGLGRWDGSVRRLMFPIPRTSKELESTDPARDGRVFYTFIEESSFLSENCWNCRQKVSPLMKCANCQDVKYCSKECQKESWNKGHKFECEARKKAADPGFVAPGSRSADRFDRESKRAAATVGPRTFREVKKELAETVQKSLENVSL</sequence>
<evidence type="ECO:0000313" key="8">
    <source>
        <dbReference type="Proteomes" id="UP000054558"/>
    </source>
</evidence>
<protein>
    <recommendedName>
        <fullName evidence="6">MYND-type domain-containing protein</fullName>
    </recommendedName>
</protein>
<dbReference type="STRING" id="105231.A0A1Y1I727"/>
<name>A0A1Y1I727_KLENI</name>
<dbReference type="PROSITE" id="PS01360">
    <property type="entry name" value="ZF_MYND_1"/>
    <property type="match status" value="1"/>
</dbReference>
<dbReference type="SUPFAM" id="SSF144232">
    <property type="entry name" value="HIT/MYND zinc finger-like"/>
    <property type="match status" value="1"/>
</dbReference>
<proteinExistence type="predicted"/>
<evidence type="ECO:0000256" key="2">
    <source>
        <dbReference type="ARBA" id="ARBA00022771"/>
    </source>
</evidence>
<dbReference type="Gene3D" id="6.10.140.2220">
    <property type="match status" value="1"/>
</dbReference>
<evidence type="ECO:0000256" key="1">
    <source>
        <dbReference type="ARBA" id="ARBA00022723"/>
    </source>
</evidence>
<organism evidence="7 8">
    <name type="scientific">Klebsormidium nitens</name>
    <name type="common">Green alga</name>
    <name type="synonym">Ulothrix nitens</name>
    <dbReference type="NCBI Taxonomy" id="105231"/>
    <lineage>
        <taxon>Eukaryota</taxon>
        <taxon>Viridiplantae</taxon>
        <taxon>Streptophyta</taxon>
        <taxon>Klebsormidiophyceae</taxon>
        <taxon>Klebsormidiales</taxon>
        <taxon>Klebsormidiaceae</taxon>
        <taxon>Klebsormidium</taxon>
    </lineage>
</organism>
<keyword evidence="2 4" id="KW-0863">Zinc-finger</keyword>
<evidence type="ECO:0000256" key="5">
    <source>
        <dbReference type="SAM" id="MobiDB-lite"/>
    </source>
</evidence>
<evidence type="ECO:0000313" key="7">
    <source>
        <dbReference type="EMBL" id="GAQ85732.1"/>
    </source>
</evidence>
<keyword evidence="8" id="KW-1185">Reference proteome</keyword>
<dbReference type="AlphaFoldDB" id="A0A1Y1I727"/>